<gene>
    <name evidence="4" type="ORF">BXYJ_LOCUS6450</name>
</gene>
<dbReference type="Proteomes" id="UP000659654">
    <property type="component" value="Unassembled WGS sequence"/>
</dbReference>
<accession>A0A1I7SU60</accession>
<dbReference type="GO" id="GO:0003723">
    <property type="term" value="F:RNA binding"/>
    <property type="evidence" value="ECO:0007669"/>
    <property type="project" value="TreeGrafter"/>
</dbReference>
<dbReference type="SMR" id="A0A1I7SU60"/>
<dbReference type="GO" id="GO:0003735">
    <property type="term" value="F:structural constituent of ribosome"/>
    <property type="evidence" value="ECO:0007669"/>
    <property type="project" value="InterPro"/>
</dbReference>
<dbReference type="Gene3D" id="3.30.230.10">
    <property type="match status" value="1"/>
</dbReference>
<dbReference type="Pfam" id="PF00380">
    <property type="entry name" value="Ribosomal_S9"/>
    <property type="match status" value="1"/>
</dbReference>
<dbReference type="InterPro" id="IPR000754">
    <property type="entry name" value="Ribosomal_uS9"/>
</dbReference>
<dbReference type="PANTHER" id="PTHR21569:SF1">
    <property type="entry name" value="SMALL RIBOSOMAL SUBUNIT PROTEIN US9M"/>
    <property type="match status" value="1"/>
</dbReference>
<dbReference type="GO" id="GO:0005763">
    <property type="term" value="C:mitochondrial small ribosomal subunit"/>
    <property type="evidence" value="ECO:0007669"/>
    <property type="project" value="TreeGrafter"/>
</dbReference>
<evidence type="ECO:0000313" key="5">
    <source>
        <dbReference type="Proteomes" id="UP000095284"/>
    </source>
</evidence>
<comment type="similarity">
    <text evidence="1">Belongs to the universal ribosomal protein uS9 family.</text>
</comment>
<reference evidence="7" key="1">
    <citation type="submission" date="2016-11" db="UniProtKB">
        <authorList>
            <consortium name="WormBaseParasite"/>
        </authorList>
    </citation>
    <scope>IDENTIFICATION</scope>
</reference>
<dbReference type="OrthoDB" id="10254627at2759"/>
<evidence type="ECO:0000313" key="6">
    <source>
        <dbReference type="Proteomes" id="UP000659654"/>
    </source>
</evidence>
<name>A0A1I7SU60_BURXY</name>
<dbReference type="SUPFAM" id="SSF54211">
    <property type="entry name" value="Ribosomal protein S5 domain 2-like"/>
    <property type="match status" value="1"/>
</dbReference>
<evidence type="ECO:0000256" key="1">
    <source>
        <dbReference type="ARBA" id="ARBA00005251"/>
    </source>
</evidence>
<organism evidence="5 7">
    <name type="scientific">Bursaphelenchus xylophilus</name>
    <name type="common">Pinewood nematode worm</name>
    <name type="synonym">Aphelenchoides xylophilus</name>
    <dbReference type="NCBI Taxonomy" id="6326"/>
    <lineage>
        <taxon>Eukaryota</taxon>
        <taxon>Metazoa</taxon>
        <taxon>Ecdysozoa</taxon>
        <taxon>Nematoda</taxon>
        <taxon>Chromadorea</taxon>
        <taxon>Rhabditida</taxon>
        <taxon>Tylenchina</taxon>
        <taxon>Tylenchomorpha</taxon>
        <taxon>Aphelenchoidea</taxon>
        <taxon>Aphelenchoididae</taxon>
        <taxon>Bursaphelenchus</taxon>
    </lineage>
</organism>
<reference evidence="4" key="2">
    <citation type="submission" date="2020-09" db="EMBL/GenBank/DDBJ databases">
        <authorList>
            <person name="Kikuchi T."/>
        </authorList>
    </citation>
    <scope>NUCLEOTIDE SEQUENCE</scope>
    <source>
        <strain evidence="4">Ka4C1</strain>
    </source>
</reference>
<dbReference type="eggNOG" id="KOG1697">
    <property type="taxonomic scope" value="Eukaryota"/>
</dbReference>
<evidence type="ECO:0000313" key="4">
    <source>
        <dbReference type="EMBL" id="CAD5220982.1"/>
    </source>
</evidence>
<evidence type="ECO:0000256" key="3">
    <source>
        <dbReference type="ARBA" id="ARBA00023274"/>
    </source>
</evidence>
<dbReference type="GO" id="GO:0006412">
    <property type="term" value="P:translation"/>
    <property type="evidence" value="ECO:0007669"/>
    <property type="project" value="InterPro"/>
</dbReference>
<dbReference type="PANTHER" id="PTHR21569">
    <property type="entry name" value="RIBOSOMAL PROTEIN S9"/>
    <property type="match status" value="1"/>
</dbReference>
<dbReference type="AlphaFoldDB" id="A0A1I7SU60"/>
<sequence>MKSIGKCLELYIRKAKDHAILMEKERAEFENGKRHLANIMGWPPEMKIGQEEVDRAVEYLFPSGLTCERARPVMKPPEDIMVKFNKFSFDDEGRPSDHLFFTLRPRFYGLLSDIGLKTQRLNNYHDERLLKGLPLSEDKGELNLTGSMWLLKDDLAKKLSERLSDDMYAQLLLAFENLASLPLAHLEKGFIMEYRTGLSGGSKPELFGPGVPAVKLDAENNIRFAVGIGKVKSTRVTAKVSDAGTGLYTVNDLPLSGFQALVSRENFIAPLIITGRLGKVDVAVKIEEGPGGISAVPRAARHALSLGLAALYPNTKNMLRLAGLLTQDPRRKERNKVNQPGARAKWIWKRR</sequence>
<keyword evidence="6" id="KW-1185">Reference proteome</keyword>
<dbReference type="InterPro" id="IPR020568">
    <property type="entry name" value="Ribosomal_Su5_D2-typ_SF"/>
</dbReference>
<proteinExistence type="inferred from homology"/>
<dbReference type="EMBL" id="CAJFCV020000003">
    <property type="protein sequence ID" value="CAG9107537.1"/>
    <property type="molecule type" value="Genomic_DNA"/>
</dbReference>
<evidence type="ECO:0000313" key="7">
    <source>
        <dbReference type="WBParaSite" id="BXY_1658200.1"/>
    </source>
</evidence>
<dbReference type="Proteomes" id="UP000095284">
    <property type="component" value="Unplaced"/>
</dbReference>
<dbReference type="WBParaSite" id="BXY_1658200.1">
    <property type="protein sequence ID" value="BXY_1658200.1"/>
    <property type="gene ID" value="BXY_1658200"/>
</dbReference>
<dbReference type="EMBL" id="CAJFDI010000003">
    <property type="protein sequence ID" value="CAD5220982.1"/>
    <property type="molecule type" value="Genomic_DNA"/>
</dbReference>
<evidence type="ECO:0000256" key="2">
    <source>
        <dbReference type="ARBA" id="ARBA00022980"/>
    </source>
</evidence>
<dbReference type="Proteomes" id="UP000582659">
    <property type="component" value="Unassembled WGS sequence"/>
</dbReference>
<keyword evidence="2" id="KW-0689">Ribosomal protein</keyword>
<dbReference type="InterPro" id="IPR014721">
    <property type="entry name" value="Ribsml_uS5_D2-typ_fold_subgr"/>
</dbReference>
<protein>
    <submittedName>
        <fullName evidence="4">(pine wood nematode) hypothetical protein</fullName>
    </submittedName>
</protein>
<keyword evidence="3" id="KW-0687">Ribonucleoprotein</keyword>